<accession>A0A0S2M1V9</accession>
<organism evidence="3 4">
    <name type="scientific">Arthrobacter alpinus</name>
    <dbReference type="NCBI Taxonomy" id="656366"/>
    <lineage>
        <taxon>Bacteria</taxon>
        <taxon>Bacillati</taxon>
        <taxon>Actinomycetota</taxon>
        <taxon>Actinomycetes</taxon>
        <taxon>Micrococcales</taxon>
        <taxon>Micrococcaceae</taxon>
        <taxon>Arthrobacter</taxon>
    </lineage>
</organism>
<protein>
    <submittedName>
        <fullName evidence="3">Uncharacterized protein</fullName>
    </submittedName>
</protein>
<dbReference type="InterPro" id="IPR039261">
    <property type="entry name" value="FNR_nucleotide-bd"/>
</dbReference>
<dbReference type="Proteomes" id="UP000059574">
    <property type="component" value="Chromosome"/>
</dbReference>
<evidence type="ECO:0000256" key="1">
    <source>
        <dbReference type="SAM" id="MobiDB-lite"/>
    </source>
</evidence>
<feature type="transmembrane region" description="Helical" evidence="2">
    <location>
        <begin position="211"/>
        <end position="236"/>
    </location>
</feature>
<reference evidence="3 4" key="2">
    <citation type="journal article" date="2016" name="J. Biotechnol.">
        <title>Complete genome sequence of Arthrobacter alpinus ERGS4:06, a yellow pigmented bacterium tolerant to cold and radiations isolated from Sikkim Himalaya.</title>
        <authorList>
            <person name="Kumar R."/>
            <person name="Singh D."/>
            <person name="Swarnkar M.K."/>
            <person name="Singh A.K."/>
            <person name="Kumar S."/>
        </authorList>
    </citation>
    <scope>NUCLEOTIDE SEQUENCE [LARGE SCALE GENOMIC DNA]</scope>
    <source>
        <strain evidence="3 4">ERGS4:06</strain>
    </source>
</reference>
<keyword evidence="2" id="KW-0472">Membrane</keyword>
<feature type="region of interest" description="Disordered" evidence="1">
    <location>
        <begin position="1"/>
        <end position="34"/>
    </location>
</feature>
<feature type="transmembrane region" description="Helical" evidence="2">
    <location>
        <begin position="81"/>
        <end position="99"/>
    </location>
</feature>
<feature type="transmembrane region" description="Helical" evidence="2">
    <location>
        <begin position="242"/>
        <end position="259"/>
    </location>
</feature>
<evidence type="ECO:0000256" key="2">
    <source>
        <dbReference type="SAM" id="Phobius"/>
    </source>
</evidence>
<proteinExistence type="predicted"/>
<dbReference type="AlphaFoldDB" id="A0A0S2M1V9"/>
<reference evidence="4" key="1">
    <citation type="submission" date="2015-11" db="EMBL/GenBank/DDBJ databases">
        <authorList>
            <person name="Kumar R."/>
            <person name="Singh D."/>
            <person name="Swarnkar M.K."/>
            <person name="Singh A.K."/>
            <person name="Kumar S."/>
        </authorList>
    </citation>
    <scope>NUCLEOTIDE SEQUENCE [LARGE SCALE GENOMIC DNA]</scope>
    <source>
        <strain evidence="4">ERGS4:06</strain>
    </source>
</reference>
<gene>
    <name evidence="3" type="ORF">AS189_14455</name>
</gene>
<keyword evidence="2" id="KW-0812">Transmembrane</keyword>
<sequence length="465" mass="48953">MSTPSDSGTFDSEPSDSGTAGTSAGSEQPSGLGLPERVTGLRALLAHRRFTPFHRILILAVLANTAVAILLLLSVPDSAGAMAAAITAATINLAVATLARQQYAVNALFAAVLSVPHNWPLRRRATAAQVHQVPGGVHVGCAISATAWFGAYAALAVTGSLPTAVGARDTGLRIVAATILLDLLAMSLWARPSARERHHDAFEATHRYGGWLALALFIALTIMAAAEGLSPVLGAVFSSPNAWIVAALVVMAAIPWLQLRRIKVHIDCPSDHVAVVTMAAGRVLSGSAARLARHPFGQWHSFATMTVPGQDGCRFAISRTGGWTARFIEEPPTHIWTRGVPTAGMVSVSRAFHKVVWLATGSGIAPCLPQLLEGATPCTLVWVTRDPVRTYGRSLAGEIRAAIPDATFWNTDLRGKPDLAVLAYGAYRQTGAEAVMVVSNKSTTLAVVAELRSRGVPAFGPIWDS</sequence>
<dbReference type="RefSeq" id="WP_062290381.1">
    <property type="nucleotide sequence ID" value="NZ_CP013200.1"/>
</dbReference>
<keyword evidence="2" id="KW-1133">Transmembrane helix</keyword>
<dbReference type="PANTHER" id="PTHR33927:SF5">
    <property type="entry name" value="ENZYME, PUTATIVE (AFU_ORTHOLOGUE AFUA_8G01222)-RELATED"/>
    <property type="match status" value="1"/>
</dbReference>
<dbReference type="OrthoDB" id="1154639at2"/>
<feature type="transmembrane region" description="Helical" evidence="2">
    <location>
        <begin position="56"/>
        <end position="75"/>
    </location>
</feature>
<dbReference type="PANTHER" id="PTHR33927">
    <property type="entry name" value="TRANSMEMBRANE PROTEIN"/>
    <property type="match status" value="1"/>
</dbReference>
<evidence type="ECO:0000313" key="3">
    <source>
        <dbReference type="EMBL" id="ALO67472.1"/>
    </source>
</evidence>
<dbReference type="InterPro" id="IPR052979">
    <property type="entry name" value="Adenylate-forming_domain"/>
</dbReference>
<feature type="compositionally biased region" description="Low complexity" evidence="1">
    <location>
        <begin position="17"/>
        <end position="26"/>
    </location>
</feature>
<feature type="compositionally biased region" description="Polar residues" evidence="1">
    <location>
        <begin position="1"/>
        <end position="16"/>
    </location>
</feature>
<feature type="transmembrane region" description="Helical" evidence="2">
    <location>
        <begin position="133"/>
        <end position="158"/>
    </location>
</feature>
<feature type="transmembrane region" description="Helical" evidence="2">
    <location>
        <begin position="170"/>
        <end position="190"/>
    </location>
</feature>
<dbReference type="SUPFAM" id="SSF52343">
    <property type="entry name" value="Ferredoxin reductase-like, C-terminal NADP-linked domain"/>
    <property type="match status" value="1"/>
</dbReference>
<dbReference type="EMBL" id="CP013200">
    <property type="protein sequence ID" value="ALO67472.1"/>
    <property type="molecule type" value="Genomic_DNA"/>
</dbReference>
<evidence type="ECO:0000313" key="4">
    <source>
        <dbReference type="Proteomes" id="UP000059574"/>
    </source>
</evidence>
<name>A0A0S2M1V9_9MICC</name>